<dbReference type="OrthoDB" id="9794786at2"/>
<keyword evidence="3" id="KW-1185">Reference proteome</keyword>
<evidence type="ECO:0000313" key="2">
    <source>
        <dbReference type="EMBL" id="PWW81350.1"/>
    </source>
</evidence>
<feature type="domain" description="DUF4332" evidence="1">
    <location>
        <begin position="8"/>
        <end position="128"/>
    </location>
</feature>
<dbReference type="AlphaFoldDB" id="A0A317T550"/>
<dbReference type="Proteomes" id="UP000246278">
    <property type="component" value="Unassembled WGS sequence"/>
</dbReference>
<dbReference type="RefSeq" id="WP_110023845.1">
    <property type="nucleotide sequence ID" value="NZ_PDNZ01000007.1"/>
</dbReference>
<evidence type="ECO:0000313" key="3">
    <source>
        <dbReference type="Proteomes" id="UP000246278"/>
    </source>
</evidence>
<comment type="caution">
    <text evidence="2">The sequence shown here is derived from an EMBL/GenBank/DDBJ whole genome shotgun (WGS) entry which is preliminary data.</text>
</comment>
<reference evidence="3" key="1">
    <citation type="submission" date="2017-10" db="EMBL/GenBank/DDBJ databases">
        <authorList>
            <person name="Gaisin V.A."/>
            <person name="Rysina M.S."/>
            <person name="Grouzdev D.S."/>
        </authorList>
    </citation>
    <scope>NUCLEOTIDE SEQUENCE [LARGE SCALE GENOMIC DNA]</scope>
    <source>
        <strain evidence="3">V1</strain>
    </source>
</reference>
<dbReference type="EMBL" id="PDNZ01000007">
    <property type="protein sequence ID" value="PWW81350.1"/>
    <property type="molecule type" value="Genomic_DNA"/>
</dbReference>
<accession>A0A317T550</accession>
<sequence length="134" mass="14840">MAKITDVEGIGKAFGSKLENAGVPNQSELLKQGCDRKGRKALAEKTGIDEHKILQWVNRADLSRVKGIGSEYSDLLEEAGVDTVPELAQRNAANLHAKMVEVNEVKNLVRKMPTEKQVSDWVSQAKELPRVINY</sequence>
<dbReference type="InterPro" id="IPR025567">
    <property type="entry name" value="DUF4332"/>
</dbReference>
<organism evidence="2 3">
    <name type="scientific">Prosthecochloris marina</name>
    <dbReference type="NCBI Taxonomy" id="2017681"/>
    <lineage>
        <taxon>Bacteria</taxon>
        <taxon>Pseudomonadati</taxon>
        <taxon>Chlorobiota</taxon>
        <taxon>Chlorobiia</taxon>
        <taxon>Chlorobiales</taxon>
        <taxon>Chlorobiaceae</taxon>
        <taxon>Prosthecochloris</taxon>
    </lineage>
</organism>
<name>A0A317T550_9CHLB</name>
<gene>
    <name evidence="2" type="ORF">CR164_09930</name>
</gene>
<evidence type="ECO:0000259" key="1">
    <source>
        <dbReference type="Pfam" id="PF14229"/>
    </source>
</evidence>
<protein>
    <submittedName>
        <fullName evidence="2">Ferredoxin</fullName>
    </submittedName>
</protein>
<dbReference type="Pfam" id="PF14229">
    <property type="entry name" value="DUF4332"/>
    <property type="match status" value="1"/>
</dbReference>
<proteinExistence type="predicted"/>
<dbReference type="Gene3D" id="1.10.150.20">
    <property type="entry name" value="5' to 3' exonuclease, C-terminal subdomain"/>
    <property type="match status" value="2"/>
</dbReference>